<organism evidence="1 2">
    <name type="scientific">Schizopora paradoxa</name>
    <dbReference type="NCBI Taxonomy" id="27342"/>
    <lineage>
        <taxon>Eukaryota</taxon>
        <taxon>Fungi</taxon>
        <taxon>Dikarya</taxon>
        <taxon>Basidiomycota</taxon>
        <taxon>Agaricomycotina</taxon>
        <taxon>Agaricomycetes</taxon>
        <taxon>Hymenochaetales</taxon>
        <taxon>Schizoporaceae</taxon>
        <taxon>Schizopora</taxon>
    </lineage>
</organism>
<dbReference type="EMBL" id="KQ086001">
    <property type="protein sequence ID" value="KLO11401.1"/>
    <property type="molecule type" value="Genomic_DNA"/>
</dbReference>
<dbReference type="AlphaFoldDB" id="A0A0H2S369"/>
<name>A0A0H2S369_9AGAM</name>
<sequence length="306" mass="35545">MEDLAFDLQTILSLEDVRSQFYNVVFSSDHRDLYDKIFDASSPKMMLRLGRVGKLSHLALKDYMKRTFDVNKHLERFFPDPFAFRTLQAATNLIVSGSNALQFMNRCVYPESDLDMYVDVHNAYTACGWMLDAERMYDFVPGDGQDWDFEDAWTRFIGGYDNGEIMAEGFHPANSSRGMYGINRVLTIFSFVKDKGDPQLERNVQVIVTELNPLISVLNFHSTVVMNFITHKAAYSLFPNTTFEERLTLFTSNRTIQREQAIHKYAERGWTVVRTLSGFEQENEPTSFRYGKRWVTDNQSWVIPFD</sequence>
<reference evidence="1 2" key="1">
    <citation type="submission" date="2015-04" db="EMBL/GenBank/DDBJ databases">
        <title>Complete genome sequence of Schizopora paradoxa KUC8140, a cosmopolitan wood degrader in East Asia.</title>
        <authorList>
            <consortium name="DOE Joint Genome Institute"/>
            <person name="Min B."/>
            <person name="Park H."/>
            <person name="Jang Y."/>
            <person name="Kim J.-J."/>
            <person name="Kim K.H."/>
            <person name="Pangilinan J."/>
            <person name="Lipzen A."/>
            <person name="Riley R."/>
            <person name="Grigoriev I.V."/>
            <person name="Spatafora J.W."/>
            <person name="Choi I.-G."/>
        </authorList>
    </citation>
    <scope>NUCLEOTIDE SEQUENCE [LARGE SCALE GENOMIC DNA]</scope>
    <source>
        <strain evidence="1 2">KUC8140</strain>
    </source>
</reference>
<dbReference type="STRING" id="27342.A0A0H2S369"/>
<protein>
    <submittedName>
        <fullName evidence="1">Uncharacterized protein</fullName>
    </submittedName>
</protein>
<evidence type="ECO:0000313" key="1">
    <source>
        <dbReference type="EMBL" id="KLO11401.1"/>
    </source>
</evidence>
<feature type="non-terminal residue" evidence="1">
    <location>
        <position position="306"/>
    </location>
</feature>
<keyword evidence="2" id="KW-1185">Reference proteome</keyword>
<accession>A0A0H2S369</accession>
<proteinExistence type="predicted"/>
<evidence type="ECO:0000313" key="2">
    <source>
        <dbReference type="Proteomes" id="UP000053477"/>
    </source>
</evidence>
<dbReference type="Proteomes" id="UP000053477">
    <property type="component" value="Unassembled WGS sequence"/>
</dbReference>
<dbReference type="OrthoDB" id="3041043at2759"/>
<dbReference type="InParanoid" id="A0A0H2S369"/>
<gene>
    <name evidence="1" type="ORF">SCHPADRAFT_831197</name>
</gene>